<dbReference type="SUPFAM" id="SSF51735">
    <property type="entry name" value="NAD(P)-binding Rossmann-fold domains"/>
    <property type="match status" value="1"/>
</dbReference>
<evidence type="ECO:0000313" key="6">
    <source>
        <dbReference type="EMBL" id="OAA65574.1"/>
    </source>
</evidence>
<dbReference type="GO" id="GO:0005758">
    <property type="term" value="C:mitochondrial intermembrane space"/>
    <property type="evidence" value="ECO:0007669"/>
    <property type="project" value="InterPro"/>
</dbReference>
<feature type="region of interest" description="Disordered" evidence="3">
    <location>
        <begin position="346"/>
        <end position="375"/>
    </location>
</feature>
<dbReference type="Gene3D" id="3.40.50.720">
    <property type="entry name" value="NAD(P)-binding Rossmann-like Domain"/>
    <property type="match status" value="2"/>
</dbReference>
<comment type="caution">
    <text evidence="6">The sequence shown here is derived from an EMBL/GenBank/DDBJ whole genome shotgun (WGS) entry which is preliminary data.</text>
</comment>
<dbReference type="InterPro" id="IPR036291">
    <property type="entry name" value="NAD(P)-bd_dom_sf"/>
</dbReference>
<feature type="compositionally biased region" description="Polar residues" evidence="3">
    <location>
        <begin position="366"/>
        <end position="375"/>
    </location>
</feature>
<keyword evidence="7" id="KW-1185">Reference proteome</keyword>
<dbReference type="InterPro" id="IPR006140">
    <property type="entry name" value="D-isomer_DH_NAD-bd"/>
</dbReference>
<dbReference type="PANTHER" id="PTHR10996">
    <property type="entry name" value="2-HYDROXYACID DEHYDROGENASE-RELATED"/>
    <property type="match status" value="1"/>
</dbReference>
<name>A0A167XYC2_9HYPO</name>
<dbReference type="Pfam" id="PF00389">
    <property type="entry name" value="2-Hacid_dh"/>
    <property type="match status" value="1"/>
</dbReference>
<keyword evidence="2" id="KW-0560">Oxidoreductase</keyword>
<comment type="similarity">
    <text evidence="1">Belongs to the D-isomer specific 2-hydroxyacid dehydrogenase family.</text>
</comment>
<dbReference type="GO" id="GO:0005829">
    <property type="term" value="C:cytosol"/>
    <property type="evidence" value="ECO:0007669"/>
    <property type="project" value="TreeGrafter"/>
</dbReference>
<feature type="domain" description="D-isomer specific 2-hydroxyacid dehydrogenase NAD-binding" evidence="5">
    <location>
        <begin position="126"/>
        <end position="299"/>
    </location>
</feature>
<dbReference type="Pfam" id="PF02826">
    <property type="entry name" value="2-Hacid_dh_C"/>
    <property type="match status" value="1"/>
</dbReference>
<evidence type="ECO:0000313" key="7">
    <source>
        <dbReference type="Proteomes" id="UP000076874"/>
    </source>
</evidence>
<feature type="region of interest" description="Disordered" evidence="3">
    <location>
        <begin position="496"/>
        <end position="515"/>
    </location>
</feature>
<reference evidence="6 7" key="1">
    <citation type="journal article" date="2016" name="Genome Biol. Evol.">
        <title>Divergent and convergent evolution of fungal pathogenicity.</title>
        <authorList>
            <person name="Shang Y."/>
            <person name="Xiao G."/>
            <person name="Zheng P."/>
            <person name="Cen K."/>
            <person name="Zhan S."/>
            <person name="Wang C."/>
        </authorList>
    </citation>
    <scope>NUCLEOTIDE SEQUENCE [LARGE SCALE GENOMIC DNA]</scope>
    <source>
        <strain evidence="6 7">RCEF 264</strain>
    </source>
</reference>
<feature type="region of interest" description="Disordered" evidence="3">
    <location>
        <begin position="411"/>
        <end position="441"/>
    </location>
</feature>
<protein>
    <submittedName>
        <fullName evidence="6">NAD(P)-binding domain protein</fullName>
    </submittedName>
</protein>
<dbReference type="SUPFAM" id="SSF52283">
    <property type="entry name" value="Formate/glycerate dehydrogenase catalytic domain-like"/>
    <property type="match status" value="1"/>
</dbReference>
<dbReference type="GO" id="GO:0051287">
    <property type="term" value="F:NAD binding"/>
    <property type="evidence" value="ECO:0007669"/>
    <property type="project" value="InterPro"/>
</dbReference>
<proteinExistence type="inferred from homology"/>
<dbReference type="InterPro" id="IPR029752">
    <property type="entry name" value="D-isomer_DH_CS1"/>
</dbReference>
<evidence type="ECO:0000259" key="5">
    <source>
        <dbReference type="Pfam" id="PF02826"/>
    </source>
</evidence>
<evidence type="ECO:0000256" key="2">
    <source>
        <dbReference type="ARBA" id="ARBA00023002"/>
    </source>
</evidence>
<dbReference type="AlphaFoldDB" id="A0A167XYC2"/>
<dbReference type="EMBL" id="AZHD01000003">
    <property type="protein sequence ID" value="OAA65574.1"/>
    <property type="molecule type" value="Genomic_DNA"/>
</dbReference>
<accession>A0A167XYC2</accession>
<evidence type="ECO:0000259" key="4">
    <source>
        <dbReference type="Pfam" id="PF00389"/>
    </source>
</evidence>
<gene>
    <name evidence="6" type="ORF">SPI_02361</name>
</gene>
<dbReference type="Pfam" id="PF09774">
    <property type="entry name" value="MIX23"/>
    <property type="match status" value="1"/>
</dbReference>
<dbReference type="GO" id="GO:0030267">
    <property type="term" value="F:glyoxylate reductase (NADPH) activity"/>
    <property type="evidence" value="ECO:0007669"/>
    <property type="project" value="TreeGrafter"/>
</dbReference>
<evidence type="ECO:0000256" key="1">
    <source>
        <dbReference type="ARBA" id="ARBA00005854"/>
    </source>
</evidence>
<dbReference type="PANTHER" id="PTHR10996:SF269">
    <property type="entry name" value="HYPOTHETICAL D-ISOMER SPECIFIC 2-HYDROXYACID DEHYDROGENASE (EUROFUNG)"/>
    <property type="match status" value="1"/>
</dbReference>
<dbReference type="FunFam" id="3.40.50.720:FF:000026">
    <property type="entry name" value="Glyoxylate/hydroxypyruvate reductase B"/>
    <property type="match status" value="1"/>
</dbReference>
<dbReference type="Proteomes" id="UP000076874">
    <property type="component" value="Unassembled WGS sequence"/>
</dbReference>
<dbReference type="InterPro" id="IPR029753">
    <property type="entry name" value="D-isomer_DH_CS"/>
</dbReference>
<dbReference type="InterPro" id="IPR050223">
    <property type="entry name" value="D-isomer_2-hydroxyacid_DH"/>
</dbReference>
<feature type="compositionally biased region" description="Low complexity" evidence="3">
    <location>
        <begin position="419"/>
        <end position="438"/>
    </location>
</feature>
<sequence length="589" mass="62081">MGSEAVARPKVLQLGIIEHAQKEWAAIAKIADIVVPQATDRAAFLDECRSGALDGVQVAFRTFGSVAQTGRLDPELLAALPSSLRFVCHNGAGYDQIDVPACTARGVRVSNTPTAVDEATADLHIFLLLGALRNLTPGMLSIRAGQWRGAGHDPQGKVLGILGMGGIGRAIARKAHAAFGMRIRYYNRRRLPADVEAAHGGAEYVPFDTLLAESDVLSISVPLGPDTRRLIGAAEFAAMKPGIVLVNTARGAVLDEAALVAALASGQVASAGLDVFEHEPAVHPGLLASDRAVLVPHLGTSTVETETKMEAWAISNVHKALTEGSLDCLFPTTTILAHFLWSSQNPATPATSNGQGDDDNNDNNDSMAATQPNQPALTPRFCFSTVVLRDFLRASRAVDDTITQHLNALVTPSRSGFDPSSTARRSSPSSFSSANANAPSPPACRAFRDTVLFPAWQARDDVIQYCTGVAADAVAKDAEAAAAAADAAAAAAAASSLDGASPTSSSSADQPPITERFDPYINRRRYALVEPQADLLAALMRQERGVETIVRARSWEVLQARCGSSVAAAGGDDTGWEAALGQWRQRETR</sequence>
<feature type="compositionally biased region" description="Polar residues" evidence="3">
    <location>
        <begin position="346"/>
        <end position="355"/>
    </location>
</feature>
<dbReference type="CDD" id="cd12168">
    <property type="entry name" value="Mand_dh_like"/>
    <property type="match status" value="1"/>
</dbReference>
<dbReference type="PROSITE" id="PS00671">
    <property type="entry name" value="D_2_HYDROXYACID_DH_3"/>
    <property type="match status" value="1"/>
</dbReference>
<dbReference type="STRING" id="1081102.A0A167XYC2"/>
<dbReference type="InterPro" id="IPR019171">
    <property type="entry name" value="MIX23"/>
</dbReference>
<dbReference type="PROSITE" id="PS00065">
    <property type="entry name" value="D_2_HYDROXYACID_DH_1"/>
    <property type="match status" value="1"/>
</dbReference>
<feature type="domain" description="D-isomer specific 2-hydroxyacid dehydrogenase catalytic" evidence="4">
    <location>
        <begin position="62"/>
        <end position="326"/>
    </location>
</feature>
<dbReference type="OrthoDB" id="5593818at2759"/>
<dbReference type="InterPro" id="IPR006139">
    <property type="entry name" value="D-isomer_2_OHA_DH_cat_dom"/>
</dbReference>
<evidence type="ECO:0000256" key="3">
    <source>
        <dbReference type="SAM" id="MobiDB-lite"/>
    </source>
</evidence>
<dbReference type="GO" id="GO:0016618">
    <property type="term" value="F:hydroxypyruvate reductase [NAD(P)H] activity"/>
    <property type="evidence" value="ECO:0007669"/>
    <property type="project" value="TreeGrafter"/>
</dbReference>
<organism evidence="6 7">
    <name type="scientific">Niveomyces insectorum RCEF 264</name>
    <dbReference type="NCBI Taxonomy" id="1081102"/>
    <lineage>
        <taxon>Eukaryota</taxon>
        <taxon>Fungi</taxon>
        <taxon>Dikarya</taxon>
        <taxon>Ascomycota</taxon>
        <taxon>Pezizomycotina</taxon>
        <taxon>Sordariomycetes</taxon>
        <taxon>Hypocreomycetidae</taxon>
        <taxon>Hypocreales</taxon>
        <taxon>Cordycipitaceae</taxon>
        <taxon>Niveomyces</taxon>
    </lineage>
</organism>